<gene>
    <name evidence="1" type="ORF">RF11_08137</name>
</gene>
<protein>
    <submittedName>
        <fullName evidence="1">Uncharacterized protein</fullName>
    </submittedName>
</protein>
<sequence>MVNSHSSIYQLCLKSWVKYEDPFILTKKNFYFSLLKTDECINLRISQKRTLLSITPLTSYKDNTSINPNQPAAMLRKSKIIEMTRNAWMPLNKPKVREL</sequence>
<name>A0A0C2MVK1_THEKT</name>
<reference evidence="1 2" key="1">
    <citation type="journal article" date="2014" name="Genome Biol. Evol.">
        <title>The genome of the myxosporean Thelohanellus kitauei shows adaptations to nutrient acquisition within its fish host.</title>
        <authorList>
            <person name="Yang Y."/>
            <person name="Xiong J."/>
            <person name="Zhou Z."/>
            <person name="Huo F."/>
            <person name="Miao W."/>
            <person name="Ran C."/>
            <person name="Liu Y."/>
            <person name="Zhang J."/>
            <person name="Feng J."/>
            <person name="Wang M."/>
            <person name="Wang M."/>
            <person name="Wang L."/>
            <person name="Yao B."/>
        </authorList>
    </citation>
    <scope>NUCLEOTIDE SEQUENCE [LARGE SCALE GENOMIC DNA]</scope>
    <source>
        <strain evidence="1">Wuqing</strain>
    </source>
</reference>
<accession>A0A0C2MVK1</accession>
<proteinExistence type="predicted"/>
<evidence type="ECO:0000313" key="1">
    <source>
        <dbReference type="EMBL" id="KII68185.1"/>
    </source>
</evidence>
<dbReference type="AlphaFoldDB" id="A0A0C2MVK1"/>
<organism evidence="1 2">
    <name type="scientific">Thelohanellus kitauei</name>
    <name type="common">Myxosporean</name>
    <dbReference type="NCBI Taxonomy" id="669202"/>
    <lineage>
        <taxon>Eukaryota</taxon>
        <taxon>Metazoa</taxon>
        <taxon>Cnidaria</taxon>
        <taxon>Myxozoa</taxon>
        <taxon>Myxosporea</taxon>
        <taxon>Bivalvulida</taxon>
        <taxon>Platysporina</taxon>
        <taxon>Myxobolidae</taxon>
        <taxon>Thelohanellus</taxon>
    </lineage>
</organism>
<keyword evidence="2" id="KW-1185">Reference proteome</keyword>
<evidence type="ECO:0000313" key="2">
    <source>
        <dbReference type="Proteomes" id="UP000031668"/>
    </source>
</evidence>
<dbReference type="EMBL" id="JWZT01002905">
    <property type="protein sequence ID" value="KII68185.1"/>
    <property type="molecule type" value="Genomic_DNA"/>
</dbReference>
<comment type="caution">
    <text evidence="1">The sequence shown here is derived from an EMBL/GenBank/DDBJ whole genome shotgun (WGS) entry which is preliminary data.</text>
</comment>
<dbReference type="Proteomes" id="UP000031668">
    <property type="component" value="Unassembled WGS sequence"/>
</dbReference>